<evidence type="ECO:0000313" key="3">
    <source>
        <dbReference type="Proteomes" id="UP001362999"/>
    </source>
</evidence>
<evidence type="ECO:0000313" key="2">
    <source>
        <dbReference type="EMBL" id="KAK7057694.1"/>
    </source>
</evidence>
<comment type="caution">
    <text evidence="2">The sequence shown here is derived from an EMBL/GenBank/DDBJ whole genome shotgun (WGS) entry which is preliminary data.</text>
</comment>
<accession>A0AAW0DXR4</accession>
<organism evidence="2 3">
    <name type="scientific">Favolaschia claudopus</name>
    <dbReference type="NCBI Taxonomy" id="2862362"/>
    <lineage>
        <taxon>Eukaryota</taxon>
        <taxon>Fungi</taxon>
        <taxon>Dikarya</taxon>
        <taxon>Basidiomycota</taxon>
        <taxon>Agaricomycotina</taxon>
        <taxon>Agaricomycetes</taxon>
        <taxon>Agaricomycetidae</taxon>
        <taxon>Agaricales</taxon>
        <taxon>Marasmiineae</taxon>
        <taxon>Mycenaceae</taxon>
        <taxon>Favolaschia</taxon>
    </lineage>
</organism>
<reference evidence="2 3" key="1">
    <citation type="journal article" date="2024" name="J Genomics">
        <title>Draft genome sequencing and assembly of Favolaschia claudopus CIRM-BRFM 2984 isolated from oak limbs.</title>
        <authorList>
            <person name="Navarro D."/>
            <person name="Drula E."/>
            <person name="Chaduli D."/>
            <person name="Cazenave R."/>
            <person name="Ahrendt S."/>
            <person name="Wang J."/>
            <person name="Lipzen A."/>
            <person name="Daum C."/>
            <person name="Barry K."/>
            <person name="Grigoriev I.V."/>
            <person name="Favel A."/>
            <person name="Rosso M.N."/>
            <person name="Martin F."/>
        </authorList>
    </citation>
    <scope>NUCLEOTIDE SEQUENCE [LARGE SCALE GENOMIC DNA]</scope>
    <source>
        <strain evidence="2 3">CIRM-BRFM 2984</strain>
    </source>
</reference>
<feature type="compositionally biased region" description="Basic residues" evidence="1">
    <location>
        <begin position="261"/>
        <end position="272"/>
    </location>
</feature>
<sequence>MSKSTSSTTQKRPFQDITDRFLSPRKRKPKTPGGAFGEKLRLRVAEKKIFPSSLPPSSPPLYQSSSSARELPALNSEDEVVRGMRVEEDEEERAPFGHEDFGTMLPSEDGDSDAENRLPANLSDPFGFFAVERKLKAQREVEPMLVHTRYADDKERDDGLVMPPTPHKPVIGKRRFSNVVSPRSGSGTPSPVKGDGAGDSNMSASHGDISLVADEHEVEEEDVEPKKKRARKSAEEVLPMRRSTRTQSKTPAAEQKERMLSKPKKPVRKATAKAKEKGKSKVKKVVVKVETNDSEDEQEKFTAERQARLEYFKKLDDYSFEKENVYVV</sequence>
<feature type="region of interest" description="Disordered" evidence="1">
    <location>
        <begin position="1"/>
        <end position="119"/>
    </location>
</feature>
<gene>
    <name evidence="2" type="ORF">R3P38DRAFT_1183697</name>
</gene>
<feature type="compositionally biased region" description="Polar residues" evidence="1">
    <location>
        <begin position="1"/>
        <end position="12"/>
    </location>
</feature>
<dbReference type="AlphaFoldDB" id="A0AAW0DXR4"/>
<name>A0AAW0DXR4_9AGAR</name>
<protein>
    <submittedName>
        <fullName evidence="2">Uncharacterized protein</fullName>
    </submittedName>
</protein>
<evidence type="ECO:0000256" key="1">
    <source>
        <dbReference type="SAM" id="MobiDB-lite"/>
    </source>
</evidence>
<dbReference type="EMBL" id="JAWWNJ010000004">
    <property type="protein sequence ID" value="KAK7057694.1"/>
    <property type="molecule type" value="Genomic_DNA"/>
</dbReference>
<feature type="compositionally biased region" description="Polar residues" evidence="1">
    <location>
        <begin position="178"/>
        <end position="189"/>
    </location>
</feature>
<feature type="compositionally biased region" description="Basic and acidic residues" evidence="1">
    <location>
        <begin position="38"/>
        <end position="49"/>
    </location>
</feature>
<proteinExistence type="predicted"/>
<feature type="region of interest" description="Disordered" evidence="1">
    <location>
        <begin position="148"/>
        <end position="283"/>
    </location>
</feature>
<keyword evidence="3" id="KW-1185">Reference proteome</keyword>
<dbReference type="Proteomes" id="UP001362999">
    <property type="component" value="Unassembled WGS sequence"/>
</dbReference>
<feature type="compositionally biased region" description="Basic and acidic residues" evidence="1">
    <location>
        <begin position="149"/>
        <end position="159"/>
    </location>
</feature>